<comment type="cofactor">
    <cofactor evidence="13">
        <name>[2Fe-2S] cluster</name>
        <dbReference type="ChEBI" id="CHEBI:190135"/>
    </cofactor>
    <text evidence="13">Binds 1 [2Fe-2S] cluster. The cluster is coordinated with 3 cysteines and 1 arginine.</text>
</comment>
<keyword evidence="9 13" id="KW-0093">Biotin biosynthesis</keyword>
<gene>
    <name evidence="13 16" type="primary">bioB</name>
    <name evidence="16" type="ORF">COT42_03625</name>
</gene>
<dbReference type="Pfam" id="PF04055">
    <property type="entry name" value="Radical_SAM"/>
    <property type="match status" value="1"/>
</dbReference>
<dbReference type="SMART" id="SM00729">
    <property type="entry name" value="Elp3"/>
    <property type="match status" value="1"/>
</dbReference>
<dbReference type="GO" id="GO:0051537">
    <property type="term" value="F:2 iron, 2 sulfur cluster binding"/>
    <property type="evidence" value="ECO:0007669"/>
    <property type="project" value="UniProtKB-KW"/>
</dbReference>
<evidence type="ECO:0000256" key="2">
    <source>
        <dbReference type="ARBA" id="ARBA00010765"/>
    </source>
</evidence>
<dbReference type="SFLD" id="SFLDG01060">
    <property type="entry name" value="BATS_domain_containing"/>
    <property type="match status" value="1"/>
</dbReference>
<dbReference type="EMBL" id="PEYM01000062">
    <property type="protein sequence ID" value="PIS30139.1"/>
    <property type="molecule type" value="Genomic_DNA"/>
</dbReference>
<organism evidence="16 17">
    <name type="scientific">Candidatus Saganbacteria bacterium CG08_land_8_20_14_0_20_45_16</name>
    <dbReference type="NCBI Taxonomy" id="2014293"/>
    <lineage>
        <taxon>Bacteria</taxon>
        <taxon>Bacillati</taxon>
        <taxon>Saganbacteria</taxon>
    </lineage>
</organism>
<evidence type="ECO:0000256" key="3">
    <source>
        <dbReference type="ARBA" id="ARBA00012236"/>
    </source>
</evidence>
<keyword evidence="10 13" id="KW-0408">Iron</keyword>
<evidence type="ECO:0000256" key="9">
    <source>
        <dbReference type="ARBA" id="ARBA00022756"/>
    </source>
</evidence>
<dbReference type="GO" id="GO:0009102">
    <property type="term" value="P:biotin biosynthetic process"/>
    <property type="evidence" value="ECO:0007669"/>
    <property type="project" value="UniProtKB-UniRule"/>
</dbReference>
<dbReference type="InterPro" id="IPR002684">
    <property type="entry name" value="Biotin_synth/BioAB"/>
</dbReference>
<comment type="catalytic activity">
    <reaction evidence="12 13">
        <text>(4R,5S)-dethiobiotin + (sulfur carrier)-SH + 2 reduced [2Fe-2S]-[ferredoxin] + 2 S-adenosyl-L-methionine = (sulfur carrier)-H + biotin + 2 5'-deoxyadenosine + 2 L-methionine + 2 oxidized [2Fe-2S]-[ferredoxin]</text>
        <dbReference type="Rhea" id="RHEA:22060"/>
        <dbReference type="Rhea" id="RHEA-COMP:10000"/>
        <dbReference type="Rhea" id="RHEA-COMP:10001"/>
        <dbReference type="Rhea" id="RHEA-COMP:14737"/>
        <dbReference type="Rhea" id="RHEA-COMP:14739"/>
        <dbReference type="ChEBI" id="CHEBI:17319"/>
        <dbReference type="ChEBI" id="CHEBI:29917"/>
        <dbReference type="ChEBI" id="CHEBI:33737"/>
        <dbReference type="ChEBI" id="CHEBI:33738"/>
        <dbReference type="ChEBI" id="CHEBI:57586"/>
        <dbReference type="ChEBI" id="CHEBI:57844"/>
        <dbReference type="ChEBI" id="CHEBI:59789"/>
        <dbReference type="ChEBI" id="CHEBI:64428"/>
        <dbReference type="ChEBI" id="CHEBI:149473"/>
        <dbReference type="EC" id="2.8.1.6"/>
    </reaction>
</comment>
<proteinExistence type="inferred from homology"/>
<evidence type="ECO:0000259" key="15">
    <source>
        <dbReference type="PROSITE" id="PS51918"/>
    </source>
</evidence>
<dbReference type="SFLD" id="SFLDG01278">
    <property type="entry name" value="biotin_synthase_like"/>
    <property type="match status" value="1"/>
</dbReference>
<feature type="binding site" evidence="13 14">
    <location>
        <position position="124"/>
    </location>
    <ligand>
        <name>[2Fe-2S] cluster</name>
        <dbReference type="ChEBI" id="CHEBI:190135"/>
    </ligand>
</feature>
<dbReference type="GO" id="GO:0004076">
    <property type="term" value="F:biotin synthase activity"/>
    <property type="evidence" value="ECO:0007669"/>
    <property type="project" value="UniProtKB-UniRule"/>
</dbReference>
<dbReference type="AlphaFoldDB" id="A0A2H0XZ75"/>
<feature type="binding site" evidence="13 14">
    <location>
        <position position="91"/>
    </location>
    <ligand>
        <name>[2Fe-2S] cluster</name>
        <dbReference type="ChEBI" id="CHEBI:190135"/>
    </ligand>
</feature>
<dbReference type="HAMAP" id="MF_01694">
    <property type="entry name" value="BioB"/>
    <property type="match status" value="1"/>
</dbReference>
<accession>A0A2H0XZ75</accession>
<evidence type="ECO:0000256" key="5">
    <source>
        <dbReference type="ARBA" id="ARBA00022679"/>
    </source>
</evidence>
<evidence type="ECO:0000256" key="10">
    <source>
        <dbReference type="ARBA" id="ARBA00023004"/>
    </source>
</evidence>
<comment type="cofactor">
    <cofactor evidence="14">
        <name>[2Fe-2S] cluster</name>
        <dbReference type="ChEBI" id="CHEBI:190135"/>
    </cofactor>
    <text evidence="14">Binds 1 [2Fe-2S] cluster. The cluster is coordinated with 3 cysteines and 1 arginine.</text>
</comment>
<comment type="similarity">
    <text evidence="2 13">Belongs to the radical SAM superfamily. Biotin synthase family.</text>
</comment>
<comment type="caution">
    <text evidence="16">The sequence shown here is derived from an EMBL/GenBank/DDBJ whole genome shotgun (WGS) entry which is preliminary data.</text>
</comment>
<dbReference type="Gene3D" id="3.20.20.70">
    <property type="entry name" value="Aldolase class I"/>
    <property type="match status" value="1"/>
</dbReference>
<dbReference type="InterPro" id="IPR007197">
    <property type="entry name" value="rSAM"/>
</dbReference>
<comment type="caution">
    <text evidence="13">Lacks conserved residue(s) required for the propagation of feature annotation.</text>
</comment>
<dbReference type="PANTHER" id="PTHR22976:SF2">
    <property type="entry name" value="BIOTIN SYNTHASE, MITOCHONDRIAL"/>
    <property type="match status" value="1"/>
</dbReference>
<evidence type="ECO:0000256" key="4">
    <source>
        <dbReference type="ARBA" id="ARBA00022485"/>
    </source>
</evidence>
<feature type="binding site" evidence="13 14">
    <location>
        <position position="50"/>
    </location>
    <ligand>
        <name>[4Fe-4S] cluster</name>
        <dbReference type="ChEBI" id="CHEBI:49883"/>
        <note>4Fe-4S-S-AdoMet</note>
    </ligand>
</feature>
<evidence type="ECO:0000256" key="12">
    <source>
        <dbReference type="ARBA" id="ARBA00051157"/>
    </source>
</evidence>
<name>A0A2H0XZ75_UNCSA</name>
<feature type="domain" description="Radical SAM core" evidence="15">
    <location>
        <begin position="28"/>
        <end position="260"/>
    </location>
</feature>
<dbReference type="UniPathway" id="UPA00078">
    <property type="reaction ID" value="UER00162"/>
</dbReference>
<evidence type="ECO:0000256" key="14">
    <source>
        <dbReference type="PIRSR" id="PIRSR001619-1"/>
    </source>
</evidence>
<comment type="subunit">
    <text evidence="13">Homodimer.</text>
</comment>
<dbReference type="CDD" id="cd01335">
    <property type="entry name" value="Radical_SAM"/>
    <property type="match status" value="1"/>
</dbReference>
<keyword evidence="11 13" id="KW-0411">Iron-sulfur</keyword>
<dbReference type="Proteomes" id="UP000231343">
    <property type="component" value="Unassembled WGS sequence"/>
</dbReference>
<evidence type="ECO:0000313" key="17">
    <source>
        <dbReference type="Proteomes" id="UP000231343"/>
    </source>
</evidence>
<dbReference type="GO" id="GO:0005506">
    <property type="term" value="F:iron ion binding"/>
    <property type="evidence" value="ECO:0007669"/>
    <property type="project" value="UniProtKB-UniRule"/>
</dbReference>
<keyword evidence="5 13" id="KW-0808">Transferase</keyword>
<protein>
    <recommendedName>
        <fullName evidence="3 13">Biotin synthase</fullName>
        <ecNumber evidence="3 13">2.8.1.6</ecNumber>
    </recommendedName>
</protein>
<dbReference type="InterPro" id="IPR006638">
    <property type="entry name" value="Elp3/MiaA/NifB-like_rSAM"/>
</dbReference>
<feature type="binding site" evidence="13 14">
    <location>
        <position position="53"/>
    </location>
    <ligand>
        <name>[4Fe-4S] cluster</name>
        <dbReference type="ChEBI" id="CHEBI:49883"/>
        <note>4Fe-4S-S-AdoMet</note>
    </ligand>
</feature>
<dbReference type="PANTHER" id="PTHR22976">
    <property type="entry name" value="BIOTIN SYNTHASE"/>
    <property type="match status" value="1"/>
</dbReference>
<dbReference type="EC" id="2.8.1.6" evidence="3 13"/>
<comment type="cofactor">
    <cofactor evidence="13 14">
        <name>[4Fe-4S] cluster</name>
        <dbReference type="ChEBI" id="CHEBI:49883"/>
    </cofactor>
    <text evidence="13 14">Binds 1 [4Fe-4S] cluster. The cluster is coordinated with 3 cysteines and an exchangeable S-adenosyl-L-methionine.</text>
</comment>
<sequence>MNPLKLISTSDDETFELMHEANKLRQKYKGNKIKLCAIVNAKSGKCSEDCSFCAQSGHHHTNTAAYPLLSSEEILQAAKGAEKNMGATCFSVVTSGKATNTKAELATIGQSLETICQETKLNRCVSIGILTKPELLELKAKGLKRLHHNLETAKSFFDQVCTTHIYEERLNTIKAAKEIGLEVCSGGIFGLGESLEQRIELGLTLKEFKVESVPINILNPIPGTPAAKNYQPMKPLEVLRLIATYRLLMPKADLGVFGGREKALGPLQPLMFLAGANVTLVGDYLTTKGQQASQDLEMIKALGLEIDYA</sequence>
<evidence type="ECO:0000256" key="7">
    <source>
        <dbReference type="ARBA" id="ARBA00022714"/>
    </source>
</evidence>
<dbReference type="InterPro" id="IPR013785">
    <property type="entry name" value="Aldolase_TIM"/>
</dbReference>
<keyword evidence="6 13" id="KW-0949">S-adenosyl-L-methionine</keyword>
<keyword evidence="7 13" id="KW-0001">2Fe-2S</keyword>
<keyword evidence="8 13" id="KW-0479">Metal-binding</keyword>
<evidence type="ECO:0000256" key="13">
    <source>
        <dbReference type="HAMAP-Rule" id="MF_01694"/>
    </source>
</evidence>
<dbReference type="GO" id="GO:0051539">
    <property type="term" value="F:4 iron, 4 sulfur cluster binding"/>
    <property type="evidence" value="ECO:0007669"/>
    <property type="project" value="UniProtKB-KW"/>
</dbReference>
<dbReference type="PROSITE" id="PS51918">
    <property type="entry name" value="RADICAL_SAM"/>
    <property type="match status" value="1"/>
</dbReference>
<dbReference type="SMART" id="SM00876">
    <property type="entry name" value="BATS"/>
    <property type="match status" value="1"/>
</dbReference>
<dbReference type="PIRSF" id="PIRSF001619">
    <property type="entry name" value="Biotin_synth"/>
    <property type="match status" value="1"/>
</dbReference>
<evidence type="ECO:0000256" key="11">
    <source>
        <dbReference type="ARBA" id="ARBA00023014"/>
    </source>
</evidence>
<dbReference type="Pfam" id="PF06968">
    <property type="entry name" value="BATS"/>
    <property type="match status" value="1"/>
</dbReference>
<dbReference type="InterPro" id="IPR058240">
    <property type="entry name" value="rSAM_sf"/>
</dbReference>
<comment type="pathway">
    <text evidence="1 13">Cofactor biosynthesis; biotin biosynthesis; biotin from 7,8-diaminononanoate: step 2/2.</text>
</comment>
<dbReference type="InterPro" id="IPR010722">
    <property type="entry name" value="BATS_dom"/>
</dbReference>
<evidence type="ECO:0000313" key="16">
    <source>
        <dbReference type="EMBL" id="PIS30139.1"/>
    </source>
</evidence>
<reference evidence="16 17" key="1">
    <citation type="submission" date="2017-09" db="EMBL/GenBank/DDBJ databases">
        <title>Depth-based differentiation of microbial function through sediment-hosted aquifers and enrichment of novel symbionts in the deep terrestrial subsurface.</title>
        <authorList>
            <person name="Probst A.J."/>
            <person name="Ladd B."/>
            <person name="Jarett J.K."/>
            <person name="Geller-Mcgrath D.E."/>
            <person name="Sieber C.M."/>
            <person name="Emerson J.B."/>
            <person name="Anantharaman K."/>
            <person name="Thomas B.C."/>
            <person name="Malmstrom R."/>
            <person name="Stieglmeier M."/>
            <person name="Klingl A."/>
            <person name="Woyke T."/>
            <person name="Ryan C.M."/>
            <person name="Banfield J.F."/>
        </authorList>
    </citation>
    <scope>NUCLEOTIDE SEQUENCE [LARGE SCALE GENOMIC DNA]</scope>
    <source>
        <strain evidence="16">CG08_land_8_20_14_0_20_45_16</strain>
    </source>
</reference>
<keyword evidence="4 13" id="KW-0004">4Fe-4S</keyword>
<feature type="binding site" evidence="13 14">
    <location>
        <position position="46"/>
    </location>
    <ligand>
        <name>[4Fe-4S] cluster</name>
        <dbReference type="ChEBI" id="CHEBI:49883"/>
        <note>4Fe-4S-S-AdoMet</note>
    </ligand>
</feature>
<dbReference type="NCBIfam" id="TIGR00433">
    <property type="entry name" value="bioB"/>
    <property type="match status" value="1"/>
</dbReference>
<dbReference type="SUPFAM" id="SSF102114">
    <property type="entry name" value="Radical SAM enzymes"/>
    <property type="match status" value="1"/>
</dbReference>
<dbReference type="SFLD" id="SFLDS00029">
    <property type="entry name" value="Radical_SAM"/>
    <property type="match status" value="1"/>
</dbReference>
<evidence type="ECO:0000256" key="6">
    <source>
        <dbReference type="ARBA" id="ARBA00022691"/>
    </source>
</evidence>
<comment type="function">
    <text evidence="13">Catalyzes the conversion of dethiobiotin (DTB) to biotin by the insertion of a sulfur atom into dethiobiotin via a radical-based mechanism.</text>
</comment>
<feature type="binding site" evidence="13 14">
    <location>
        <position position="184"/>
    </location>
    <ligand>
        <name>[2Fe-2S] cluster</name>
        <dbReference type="ChEBI" id="CHEBI:190135"/>
    </ligand>
</feature>
<evidence type="ECO:0000256" key="1">
    <source>
        <dbReference type="ARBA" id="ARBA00004942"/>
    </source>
</evidence>
<evidence type="ECO:0000256" key="8">
    <source>
        <dbReference type="ARBA" id="ARBA00022723"/>
    </source>
</evidence>
<dbReference type="InterPro" id="IPR024177">
    <property type="entry name" value="Biotin_synthase"/>
</dbReference>